<keyword evidence="1" id="KW-0723">Serine/threonine-protein kinase</keyword>
<proteinExistence type="predicted"/>
<keyword evidence="1" id="KW-0418">Kinase</keyword>
<organism evidence="3 4">
    <name type="scientific">Streptomyces naganishii JCM 4654</name>
    <dbReference type="NCBI Taxonomy" id="1306179"/>
    <lineage>
        <taxon>Bacteria</taxon>
        <taxon>Bacillati</taxon>
        <taxon>Actinomycetota</taxon>
        <taxon>Actinomycetes</taxon>
        <taxon>Kitasatosporales</taxon>
        <taxon>Streptomycetaceae</taxon>
        <taxon>Streptomyces</taxon>
    </lineage>
</organism>
<evidence type="ECO:0000256" key="1">
    <source>
        <dbReference type="ARBA" id="ARBA00022527"/>
    </source>
</evidence>
<dbReference type="AlphaFoldDB" id="A0A918Y511"/>
<evidence type="ECO:0000313" key="4">
    <source>
        <dbReference type="Proteomes" id="UP000608955"/>
    </source>
</evidence>
<reference evidence="3" key="1">
    <citation type="journal article" date="2014" name="Int. J. Syst. Evol. Microbiol.">
        <title>Complete genome sequence of Corynebacterium casei LMG S-19264T (=DSM 44701T), isolated from a smear-ripened cheese.</title>
        <authorList>
            <consortium name="US DOE Joint Genome Institute (JGI-PGF)"/>
            <person name="Walter F."/>
            <person name="Albersmeier A."/>
            <person name="Kalinowski J."/>
            <person name="Ruckert C."/>
        </authorList>
    </citation>
    <scope>NUCLEOTIDE SEQUENCE</scope>
    <source>
        <strain evidence="3">JCM 4654</strain>
    </source>
</reference>
<gene>
    <name evidence="3" type="ORF">GCM10010508_30270</name>
</gene>
<accession>A0A918Y511</accession>
<keyword evidence="4" id="KW-1185">Reference proteome</keyword>
<evidence type="ECO:0000313" key="3">
    <source>
        <dbReference type="EMBL" id="GHD89406.1"/>
    </source>
</evidence>
<keyword evidence="1" id="KW-0808">Transferase</keyword>
<dbReference type="InterPro" id="IPR036890">
    <property type="entry name" value="HATPase_C_sf"/>
</dbReference>
<comment type="caution">
    <text evidence="3">The sequence shown here is derived from an EMBL/GenBank/DDBJ whole genome shotgun (WGS) entry which is preliminary data.</text>
</comment>
<dbReference type="SUPFAM" id="SSF55874">
    <property type="entry name" value="ATPase domain of HSP90 chaperone/DNA topoisomerase II/histidine kinase"/>
    <property type="match status" value="1"/>
</dbReference>
<dbReference type="GO" id="GO:0004674">
    <property type="term" value="F:protein serine/threonine kinase activity"/>
    <property type="evidence" value="ECO:0007669"/>
    <property type="project" value="UniProtKB-KW"/>
</dbReference>
<dbReference type="Gene3D" id="3.30.565.10">
    <property type="entry name" value="Histidine kinase-like ATPase, C-terminal domain"/>
    <property type="match status" value="1"/>
</dbReference>
<protein>
    <recommendedName>
        <fullName evidence="2">Histidine kinase/HSP90-like ATPase domain-containing protein</fullName>
    </recommendedName>
</protein>
<dbReference type="EMBL" id="BMVF01000007">
    <property type="protein sequence ID" value="GHD89406.1"/>
    <property type="molecule type" value="Genomic_DNA"/>
</dbReference>
<dbReference type="InterPro" id="IPR050267">
    <property type="entry name" value="Anti-sigma-factor_SerPK"/>
</dbReference>
<dbReference type="Pfam" id="PF13581">
    <property type="entry name" value="HATPase_c_2"/>
    <property type="match status" value="1"/>
</dbReference>
<dbReference type="Proteomes" id="UP000608955">
    <property type="component" value="Unassembled WGS sequence"/>
</dbReference>
<dbReference type="PANTHER" id="PTHR35526">
    <property type="entry name" value="ANTI-SIGMA-F FACTOR RSBW-RELATED"/>
    <property type="match status" value="1"/>
</dbReference>
<sequence length="221" mass="23793">MEQGMDCTGCTPKGPWDVEFMAEAEEVAALRRMLRLQLALWGLQELSDVAQLCVSELVANVIKHVGPGTPTTLAVSMRGTHLRIEVRDPDSRALPTLAEAGPEAESGRGLALIDSIAERWGVELTADRKVTWCELGTSAAGANGHHVPSGVRRAAEVLRYYGNVAKHPQGAASQRLAAAMAEERVIKLIADLLHWLSTHGQDADGVLDRAQAYFEAEVAAH</sequence>
<name>A0A918Y511_9ACTN</name>
<reference evidence="3" key="2">
    <citation type="submission" date="2020-09" db="EMBL/GenBank/DDBJ databases">
        <authorList>
            <person name="Sun Q."/>
            <person name="Ohkuma M."/>
        </authorList>
    </citation>
    <scope>NUCLEOTIDE SEQUENCE</scope>
    <source>
        <strain evidence="3">JCM 4654</strain>
    </source>
</reference>
<evidence type="ECO:0000259" key="2">
    <source>
        <dbReference type="Pfam" id="PF13581"/>
    </source>
</evidence>
<dbReference type="InterPro" id="IPR003594">
    <property type="entry name" value="HATPase_dom"/>
</dbReference>
<dbReference type="PANTHER" id="PTHR35526:SF3">
    <property type="entry name" value="ANTI-SIGMA-F FACTOR RSBW"/>
    <property type="match status" value="1"/>
</dbReference>
<dbReference type="CDD" id="cd16936">
    <property type="entry name" value="HATPase_RsbW-like"/>
    <property type="match status" value="1"/>
</dbReference>
<feature type="domain" description="Histidine kinase/HSP90-like ATPase" evidence="2">
    <location>
        <begin position="21"/>
        <end position="123"/>
    </location>
</feature>